<keyword evidence="2" id="KW-1185">Reference proteome</keyword>
<reference evidence="1" key="1">
    <citation type="submission" date="2023-10" db="EMBL/GenBank/DDBJ databases">
        <title>Chromosome-level genome of the transformable northern wattle, Acacia crassicarpa.</title>
        <authorList>
            <person name="Massaro I."/>
            <person name="Sinha N.R."/>
            <person name="Poethig S."/>
            <person name="Leichty A.R."/>
        </authorList>
    </citation>
    <scope>NUCLEOTIDE SEQUENCE</scope>
    <source>
        <strain evidence="1">Acra3RX</strain>
        <tissue evidence="1">Leaf</tissue>
    </source>
</reference>
<dbReference type="AlphaFoldDB" id="A0AAE1TCP0"/>
<evidence type="ECO:0000313" key="1">
    <source>
        <dbReference type="EMBL" id="KAK4279080.1"/>
    </source>
</evidence>
<protein>
    <submittedName>
        <fullName evidence="1">Uncharacterized protein</fullName>
    </submittedName>
</protein>
<gene>
    <name evidence="1" type="ORF">QN277_016837</name>
</gene>
<dbReference type="Proteomes" id="UP001293593">
    <property type="component" value="Unassembled WGS sequence"/>
</dbReference>
<sequence length="96" mass="10700">MATWEAQRSDDSPSETTLKSYGFTGHAYLRWSTPPPYQLPLVLRTLSNLKFQIARPPLFSAASPSRLGFHLYTSRSSFSVLASSTSTFGITEGYDF</sequence>
<proteinExistence type="predicted"/>
<organism evidence="1 2">
    <name type="scientific">Acacia crassicarpa</name>
    <name type="common">northern wattle</name>
    <dbReference type="NCBI Taxonomy" id="499986"/>
    <lineage>
        <taxon>Eukaryota</taxon>
        <taxon>Viridiplantae</taxon>
        <taxon>Streptophyta</taxon>
        <taxon>Embryophyta</taxon>
        <taxon>Tracheophyta</taxon>
        <taxon>Spermatophyta</taxon>
        <taxon>Magnoliopsida</taxon>
        <taxon>eudicotyledons</taxon>
        <taxon>Gunneridae</taxon>
        <taxon>Pentapetalae</taxon>
        <taxon>rosids</taxon>
        <taxon>fabids</taxon>
        <taxon>Fabales</taxon>
        <taxon>Fabaceae</taxon>
        <taxon>Caesalpinioideae</taxon>
        <taxon>mimosoid clade</taxon>
        <taxon>Acacieae</taxon>
        <taxon>Acacia</taxon>
    </lineage>
</organism>
<name>A0AAE1TCP0_9FABA</name>
<comment type="caution">
    <text evidence="1">The sequence shown here is derived from an EMBL/GenBank/DDBJ whole genome shotgun (WGS) entry which is preliminary data.</text>
</comment>
<evidence type="ECO:0000313" key="2">
    <source>
        <dbReference type="Proteomes" id="UP001293593"/>
    </source>
</evidence>
<accession>A0AAE1TCP0</accession>
<dbReference type="EMBL" id="JAWXYG010000003">
    <property type="protein sequence ID" value="KAK4279080.1"/>
    <property type="molecule type" value="Genomic_DNA"/>
</dbReference>